<dbReference type="AlphaFoldDB" id="A0A9W8H8Y4"/>
<proteinExistence type="predicted"/>
<comment type="caution">
    <text evidence="2">The sequence shown here is derived from an EMBL/GenBank/DDBJ whole genome shotgun (WGS) entry which is preliminary data.</text>
</comment>
<evidence type="ECO:0000313" key="3">
    <source>
        <dbReference type="Proteomes" id="UP001140172"/>
    </source>
</evidence>
<reference evidence="2" key="1">
    <citation type="submission" date="2022-07" db="EMBL/GenBank/DDBJ databases">
        <title>Phylogenomic reconstructions and comparative analyses of Kickxellomycotina fungi.</title>
        <authorList>
            <person name="Reynolds N.K."/>
            <person name="Stajich J.E."/>
            <person name="Barry K."/>
            <person name="Grigoriev I.V."/>
            <person name="Crous P."/>
            <person name="Smith M.E."/>
        </authorList>
    </citation>
    <scope>NUCLEOTIDE SEQUENCE</scope>
    <source>
        <strain evidence="2">BCRC 34489</strain>
    </source>
</reference>
<dbReference type="Proteomes" id="UP001140172">
    <property type="component" value="Unassembled WGS sequence"/>
</dbReference>
<evidence type="ECO:0008006" key="4">
    <source>
        <dbReference type="Google" id="ProtNLM"/>
    </source>
</evidence>
<sequence>MNLATFASPHVQPQPQSLPPPLPARRANPGADLTKDLTVNQIRPKELEAVSGFPFDRPIYIHATNVSSASLVIEPDTNTENRDTAIVIAEVSAQKSDIYEKCEVTAQLNAHGEYDFHVNSNWSLWSMAMVRCRFVVRLPAAVSRTHPGLRVDLSNSNISIGQLANIEFDHINVRAQNAPLAFNGVRVGYLQAATTNCEVRVTNATIGTALDVKTSNARIAMTSAHGGRISAKTTNSSILLQSVTGQMINAETKNAKLHCDDITAAELHLKTHNSTIVSNKIKADHLYLATENAKIEGIWEIKHTLDISTTNSKVDGHVLLSDPMARANMRIKTSNAKIKVRLPAKSFSGSFDARTRNWSATVAYRDKKAAAGLPPLQFVVDDKHYKRGFLGDAGQTRHEFSASTSNSTIDIEFV</sequence>
<keyword evidence="3" id="KW-1185">Reference proteome</keyword>
<organism evidence="2 3">
    <name type="scientific">Coemansia interrupta</name>
    <dbReference type="NCBI Taxonomy" id="1126814"/>
    <lineage>
        <taxon>Eukaryota</taxon>
        <taxon>Fungi</taxon>
        <taxon>Fungi incertae sedis</taxon>
        <taxon>Zoopagomycota</taxon>
        <taxon>Kickxellomycotina</taxon>
        <taxon>Kickxellomycetes</taxon>
        <taxon>Kickxellales</taxon>
        <taxon>Kickxellaceae</taxon>
        <taxon>Coemansia</taxon>
    </lineage>
</organism>
<dbReference type="OrthoDB" id="5570013at2759"/>
<evidence type="ECO:0000313" key="2">
    <source>
        <dbReference type="EMBL" id="KAJ2779483.1"/>
    </source>
</evidence>
<evidence type="ECO:0000256" key="1">
    <source>
        <dbReference type="SAM" id="MobiDB-lite"/>
    </source>
</evidence>
<gene>
    <name evidence="2" type="ORF">GGI15_003859</name>
</gene>
<protein>
    <recommendedName>
        <fullName evidence="4">Adhesin domain-containing protein</fullName>
    </recommendedName>
</protein>
<accession>A0A9W8H8Y4</accession>
<dbReference type="EMBL" id="JANBUM010000296">
    <property type="protein sequence ID" value="KAJ2779483.1"/>
    <property type="molecule type" value="Genomic_DNA"/>
</dbReference>
<feature type="region of interest" description="Disordered" evidence="1">
    <location>
        <begin position="1"/>
        <end position="31"/>
    </location>
</feature>
<name>A0A9W8H8Y4_9FUNG</name>